<dbReference type="CDD" id="cd02956">
    <property type="entry name" value="ybbN"/>
    <property type="match status" value="1"/>
</dbReference>
<dbReference type="Gene3D" id="3.40.30.10">
    <property type="entry name" value="Glutaredoxin"/>
    <property type="match status" value="1"/>
</dbReference>
<reference evidence="5 6" key="1">
    <citation type="submission" date="2020-10" db="EMBL/GenBank/DDBJ databases">
        <title>Haloactinobacterium sp. RN3S43, a bacterium isolated from saline soil.</title>
        <authorList>
            <person name="Sun J.-Q."/>
        </authorList>
    </citation>
    <scope>NUCLEOTIDE SEQUENCE [LARGE SCALE GENOMIC DNA]</scope>
    <source>
        <strain evidence="5 6">RN3S43</strain>
    </source>
</reference>
<dbReference type="PANTHER" id="PTHR45663:SF11">
    <property type="entry name" value="GEO12009P1"/>
    <property type="match status" value="1"/>
</dbReference>
<dbReference type="GO" id="GO:0005737">
    <property type="term" value="C:cytoplasm"/>
    <property type="evidence" value="ECO:0007669"/>
    <property type="project" value="TreeGrafter"/>
</dbReference>
<sequence>MSQPDTPVNLHGAVDLSALAAPKPPAPSEDTPAGVVVDVSEATLNDVVQQSMTVPVVVMLWQVGEGNSLELGPTMESLAGEYQGKFLLARVDVAANPRVAQVFGVQSIPSVVAIIKGQPLPLFQGSYPAEQIRAVLDQVLQAAAENGVTGRVEAAAGEDAEAANGSEPEEPPLPPHIQAAYDAIERDDLDGAAAAFQDALNQNPRDAEASAGLAQVELLRRITGLDPQAVLAAAEQAGPGDITAHLPAADIDVASGRLADGFARLLGVIRVTAGEDRQTVQKRLVELFQLAPEDSPEVIKARRDLARALY</sequence>
<keyword evidence="6" id="KW-1185">Reference proteome</keyword>
<dbReference type="Pfam" id="PF14561">
    <property type="entry name" value="TPR_20"/>
    <property type="match status" value="1"/>
</dbReference>
<evidence type="ECO:0000256" key="2">
    <source>
        <dbReference type="ARBA" id="ARBA00023284"/>
    </source>
</evidence>
<dbReference type="AlphaFoldDB" id="A0A7M1SPY8"/>
<dbReference type="Proteomes" id="UP000593758">
    <property type="component" value="Chromosome"/>
</dbReference>
<proteinExistence type="inferred from homology"/>
<evidence type="ECO:0000313" key="5">
    <source>
        <dbReference type="EMBL" id="QOR69628.1"/>
    </source>
</evidence>
<evidence type="ECO:0000256" key="1">
    <source>
        <dbReference type="ARBA" id="ARBA00008987"/>
    </source>
</evidence>
<dbReference type="Gene3D" id="1.25.40.10">
    <property type="entry name" value="Tetratricopeptide repeat domain"/>
    <property type="match status" value="1"/>
</dbReference>
<feature type="region of interest" description="Disordered" evidence="3">
    <location>
        <begin position="1"/>
        <end position="32"/>
    </location>
</feature>
<dbReference type="InterPro" id="IPR011990">
    <property type="entry name" value="TPR-like_helical_dom_sf"/>
</dbReference>
<dbReference type="PANTHER" id="PTHR45663">
    <property type="entry name" value="GEO12009P1"/>
    <property type="match status" value="1"/>
</dbReference>
<dbReference type="SUPFAM" id="SSF52833">
    <property type="entry name" value="Thioredoxin-like"/>
    <property type="match status" value="1"/>
</dbReference>
<gene>
    <name evidence="5" type="ORF">IM660_13225</name>
</gene>
<keyword evidence="2" id="KW-0676">Redox-active center</keyword>
<organism evidence="5 6">
    <name type="scientific">Ruania alkalisoli</name>
    <dbReference type="NCBI Taxonomy" id="2779775"/>
    <lineage>
        <taxon>Bacteria</taxon>
        <taxon>Bacillati</taxon>
        <taxon>Actinomycetota</taxon>
        <taxon>Actinomycetes</taxon>
        <taxon>Micrococcales</taxon>
        <taxon>Ruaniaceae</taxon>
        <taxon>Ruania</taxon>
    </lineage>
</organism>
<evidence type="ECO:0000259" key="4">
    <source>
        <dbReference type="PROSITE" id="PS51352"/>
    </source>
</evidence>
<dbReference type="KEGG" id="halt:IM660_13225"/>
<protein>
    <submittedName>
        <fullName evidence="5">Tetratricopeptide repeat protein</fullName>
    </submittedName>
</protein>
<dbReference type="Pfam" id="PF00085">
    <property type="entry name" value="Thioredoxin"/>
    <property type="match status" value="1"/>
</dbReference>
<comment type="similarity">
    <text evidence="1">Belongs to the thioredoxin family.</text>
</comment>
<evidence type="ECO:0000256" key="3">
    <source>
        <dbReference type="SAM" id="MobiDB-lite"/>
    </source>
</evidence>
<name>A0A7M1SPY8_9MICO</name>
<dbReference type="PROSITE" id="PS51352">
    <property type="entry name" value="THIOREDOXIN_2"/>
    <property type="match status" value="1"/>
</dbReference>
<dbReference type="GO" id="GO:0015035">
    <property type="term" value="F:protein-disulfide reductase activity"/>
    <property type="evidence" value="ECO:0007669"/>
    <property type="project" value="TreeGrafter"/>
</dbReference>
<accession>A0A7M1SPY8</accession>
<dbReference type="RefSeq" id="WP_193496136.1">
    <property type="nucleotide sequence ID" value="NZ_CP063169.1"/>
</dbReference>
<dbReference type="InterPro" id="IPR013766">
    <property type="entry name" value="Thioredoxin_domain"/>
</dbReference>
<evidence type="ECO:0000313" key="6">
    <source>
        <dbReference type="Proteomes" id="UP000593758"/>
    </source>
</evidence>
<dbReference type="InterPro" id="IPR036249">
    <property type="entry name" value="Thioredoxin-like_sf"/>
</dbReference>
<dbReference type="EMBL" id="CP063169">
    <property type="protein sequence ID" value="QOR69628.1"/>
    <property type="molecule type" value="Genomic_DNA"/>
</dbReference>
<feature type="domain" description="Thioredoxin" evidence="4">
    <location>
        <begin position="17"/>
        <end position="141"/>
    </location>
</feature>
<dbReference type="GO" id="GO:0006950">
    <property type="term" value="P:response to stress"/>
    <property type="evidence" value="ECO:0007669"/>
    <property type="project" value="UniProtKB-ARBA"/>
</dbReference>